<protein>
    <submittedName>
        <fullName evidence="4">Ribose 5-phosphate isomerase B</fullName>
        <ecNumber evidence="4">5.3.1.6</ecNumber>
    </submittedName>
</protein>
<evidence type="ECO:0000256" key="1">
    <source>
        <dbReference type="ARBA" id="ARBA00008754"/>
    </source>
</evidence>
<sequence length="145" mass="15751">MKIYIGSDHGGFHLKGAITQMLDHLQLSFEDMGTHSTRSTDYGPIGKSVAEKVALSENAKGILICGTGIGMSIIANKVPGIRAAVVHDVFSAEATRAHNDSNILCLGERVIGQGLAEMIVQTWLQTAFKAGKHERRIDFIKRYEA</sequence>
<dbReference type="PANTHER" id="PTHR43732:SF1">
    <property type="entry name" value="RIBOSE 5-PHOSPHATE ISOMERASE"/>
    <property type="match status" value="1"/>
</dbReference>
<keyword evidence="5" id="KW-1185">Reference proteome</keyword>
<dbReference type="PANTHER" id="PTHR43732">
    <property type="entry name" value="RIBOSE 5-PHOSPHATE ISOMERASE-RELATED"/>
    <property type="match status" value="1"/>
</dbReference>
<dbReference type="AlphaFoldDB" id="A0A9Q4FXS3"/>
<dbReference type="NCBIfam" id="NF004051">
    <property type="entry name" value="PRK05571.1"/>
    <property type="match status" value="1"/>
</dbReference>
<dbReference type="NCBIfam" id="TIGR00689">
    <property type="entry name" value="rpiB_lacA_lacB"/>
    <property type="match status" value="1"/>
</dbReference>
<feature type="active site" description="Proton donor" evidence="3">
    <location>
        <position position="98"/>
    </location>
</feature>
<name>A0A9Q4FXS3_SALAG</name>
<dbReference type="GO" id="GO:0004751">
    <property type="term" value="F:ribose-5-phosphate isomerase activity"/>
    <property type="evidence" value="ECO:0007669"/>
    <property type="project" value="UniProtKB-EC"/>
</dbReference>
<dbReference type="InterPro" id="IPR051812">
    <property type="entry name" value="SPI_LacAB/RpiB"/>
</dbReference>
<dbReference type="EMBL" id="JABXYM010000001">
    <property type="protein sequence ID" value="MCR6095626.1"/>
    <property type="molecule type" value="Genomic_DNA"/>
</dbReference>
<reference evidence="4" key="1">
    <citation type="submission" date="2020-06" db="EMBL/GenBank/DDBJ databases">
        <title>Insight into the genomes of haloalkaliphilic bacilli from Kenyan soda lakes.</title>
        <authorList>
            <person name="Mwirichia R."/>
            <person name="Villamizar G.C."/>
            <person name="Poehlein A."/>
            <person name="Mugweru J."/>
            <person name="Kipnyargis A."/>
            <person name="Kiplimo D."/>
            <person name="Orwa P."/>
            <person name="Daniel R."/>
        </authorList>
    </citation>
    <scope>NUCLEOTIDE SEQUENCE</scope>
    <source>
        <strain evidence="4">B1096_S55</strain>
    </source>
</reference>
<dbReference type="SUPFAM" id="SSF89623">
    <property type="entry name" value="Ribose/Galactose isomerase RpiB/AlsB"/>
    <property type="match status" value="1"/>
</dbReference>
<evidence type="ECO:0000313" key="5">
    <source>
        <dbReference type="Proteomes" id="UP001057753"/>
    </source>
</evidence>
<dbReference type="InterPro" id="IPR036569">
    <property type="entry name" value="RpiB_LacA_LacB_sf"/>
</dbReference>
<feature type="active site" description="Proton acceptor" evidence="3">
    <location>
        <position position="65"/>
    </location>
</feature>
<dbReference type="Proteomes" id="UP001057753">
    <property type="component" value="Unassembled WGS sequence"/>
</dbReference>
<dbReference type="NCBIfam" id="TIGR01120">
    <property type="entry name" value="rpiB"/>
    <property type="match status" value="1"/>
</dbReference>
<evidence type="ECO:0000256" key="2">
    <source>
        <dbReference type="ARBA" id="ARBA00023235"/>
    </source>
</evidence>
<organism evidence="4 5">
    <name type="scientific">Salipaludibacillus agaradhaerens</name>
    <name type="common">Bacillus agaradhaerens</name>
    <dbReference type="NCBI Taxonomy" id="76935"/>
    <lineage>
        <taxon>Bacteria</taxon>
        <taxon>Bacillati</taxon>
        <taxon>Bacillota</taxon>
        <taxon>Bacilli</taxon>
        <taxon>Bacillales</taxon>
        <taxon>Bacillaceae</taxon>
    </lineage>
</organism>
<dbReference type="Gene3D" id="3.40.1400.10">
    <property type="entry name" value="Sugar-phosphate isomerase, RpiB/LacA/LacB"/>
    <property type="match status" value="1"/>
</dbReference>
<dbReference type="InterPro" id="IPR004785">
    <property type="entry name" value="RpiB"/>
</dbReference>
<dbReference type="Pfam" id="PF02502">
    <property type="entry name" value="LacAB_rpiB"/>
    <property type="match status" value="1"/>
</dbReference>
<gene>
    <name evidence="4" type="primary">rpiB</name>
    <name evidence="4" type="ORF">HXA33_03645</name>
</gene>
<proteinExistence type="inferred from homology"/>
<keyword evidence="2 4" id="KW-0413">Isomerase</keyword>
<evidence type="ECO:0000313" key="4">
    <source>
        <dbReference type="EMBL" id="MCR6095626.1"/>
    </source>
</evidence>
<dbReference type="EC" id="5.3.1.6" evidence="4"/>
<dbReference type="PIRSF" id="PIRSF005384">
    <property type="entry name" value="RpiB_LacA_B"/>
    <property type="match status" value="1"/>
</dbReference>
<dbReference type="RefSeq" id="WP_257820382.1">
    <property type="nucleotide sequence ID" value="NZ_JABXYM010000001.1"/>
</dbReference>
<comment type="caution">
    <text evidence="4">The sequence shown here is derived from an EMBL/GenBank/DDBJ whole genome shotgun (WGS) entry which is preliminary data.</text>
</comment>
<dbReference type="GO" id="GO:0005975">
    <property type="term" value="P:carbohydrate metabolic process"/>
    <property type="evidence" value="ECO:0007669"/>
    <property type="project" value="InterPro"/>
</dbReference>
<accession>A0A9Q4FXS3</accession>
<evidence type="ECO:0000256" key="3">
    <source>
        <dbReference type="PIRSR" id="PIRSR005384-1"/>
    </source>
</evidence>
<comment type="similarity">
    <text evidence="1">Belongs to the LacAB/RpiB family.</text>
</comment>
<dbReference type="InterPro" id="IPR003500">
    <property type="entry name" value="RpiB_LacA_LacB"/>
</dbReference>